<reference evidence="2 3" key="1">
    <citation type="submission" date="2020-07" db="EMBL/GenBank/DDBJ databases">
        <title>Differential regulation of undecylprodigiosin biosynthesis in the yeast-scavenging Streptomyces strain MBK6.</title>
        <authorList>
            <person name="Baral B."/>
            <person name="Siitonen V."/>
            <person name="Laughlin M."/>
            <person name="Yamada K."/>
            <person name="Ilomaeki M."/>
            <person name="Metsae-Ketelae M."/>
            <person name="Niemi J."/>
        </authorList>
    </citation>
    <scope>NUCLEOTIDE SEQUENCE [LARGE SCALE GENOMIC DNA]</scope>
    <source>
        <strain evidence="2 3">MBK6</strain>
    </source>
</reference>
<gene>
    <name evidence="2" type="ORF">H1X69_18155</name>
</gene>
<dbReference type="SUPFAM" id="SSF52309">
    <property type="entry name" value="N-(deoxy)ribosyltransferase-like"/>
    <property type="match status" value="1"/>
</dbReference>
<sequence length="269" mass="30711">MQRTENSPDNPLAGHYSRTPVAHPEWGTYQELIQAAGIPQDEADDAWQLLLGGIDSQGEINADAAARTSNRQEQRELRMKNSWYEQFVEMMTKHMELETPTMALWAGGDEVNDYAQQKGHTTLARTRIGRIINVLKLHPDWKLTGPMWSIVSKAFVNLATGPVHIFVRAYNPDSILIRLEVPELWLVQRLNPAVEMIWHPLYTGPDGKTKEIDRDFRLVDNAEYQGRDTCVRVLVQYLRHFHDRDNKNATPAYKSTEELLAGNGHKDGI</sequence>
<protein>
    <submittedName>
        <fullName evidence="2">Uncharacterized protein</fullName>
    </submittedName>
</protein>
<proteinExistence type="predicted"/>
<dbReference type="RefSeq" id="WP_191853359.1">
    <property type="nucleotide sequence ID" value="NZ_BNBP01000043.1"/>
</dbReference>
<comment type="caution">
    <text evidence="2">The sequence shown here is derived from an EMBL/GenBank/DDBJ whole genome shotgun (WGS) entry which is preliminary data.</text>
</comment>
<evidence type="ECO:0000313" key="2">
    <source>
        <dbReference type="EMBL" id="MBA5223329.1"/>
    </source>
</evidence>
<name>A0A7W2HVN0_9ACTN</name>
<organism evidence="2 3">
    <name type="scientific">Streptomyces griseoaurantiacus</name>
    <dbReference type="NCBI Taxonomy" id="68213"/>
    <lineage>
        <taxon>Bacteria</taxon>
        <taxon>Bacillati</taxon>
        <taxon>Actinomycetota</taxon>
        <taxon>Actinomycetes</taxon>
        <taxon>Kitasatosporales</taxon>
        <taxon>Streptomycetaceae</taxon>
        <taxon>Streptomyces</taxon>
        <taxon>Streptomyces aurantiacus group</taxon>
    </lineage>
</organism>
<evidence type="ECO:0000313" key="3">
    <source>
        <dbReference type="Proteomes" id="UP000587608"/>
    </source>
</evidence>
<accession>A0A7W2HVN0</accession>
<dbReference type="Proteomes" id="UP000587608">
    <property type="component" value="Unassembled WGS sequence"/>
</dbReference>
<evidence type="ECO:0000256" key="1">
    <source>
        <dbReference type="SAM" id="MobiDB-lite"/>
    </source>
</evidence>
<dbReference type="AlphaFoldDB" id="A0A7W2HVN0"/>
<dbReference type="EMBL" id="JACERG010000011">
    <property type="protein sequence ID" value="MBA5223329.1"/>
    <property type="molecule type" value="Genomic_DNA"/>
</dbReference>
<feature type="region of interest" description="Disordered" evidence="1">
    <location>
        <begin position="1"/>
        <end position="21"/>
    </location>
</feature>